<comment type="caution">
    <text evidence="3">The sequence shown here is derived from an EMBL/GenBank/DDBJ whole genome shotgun (WGS) entry which is preliminary data.</text>
</comment>
<evidence type="ECO:0000313" key="3">
    <source>
        <dbReference type="EMBL" id="KRT80743.1"/>
    </source>
</evidence>
<dbReference type="Proteomes" id="UP000051574">
    <property type="component" value="Unassembled WGS sequence"/>
</dbReference>
<gene>
    <name evidence="3" type="ORF">AMK59_5938</name>
</gene>
<dbReference type="EMBL" id="LJIG01016391">
    <property type="protein sequence ID" value="KRT80743.1"/>
    <property type="molecule type" value="Genomic_DNA"/>
</dbReference>
<dbReference type="OrthoDB" id="2019384at2759"/>
<accession>A0A0T6B1L7</accession>
<evidence type="ECO:0000256" key="2">
    <source>
        <dbReference type="SAM" id="Phobius"/>
    </source>
</evidence>
<keyword evidence="2" id="KW-0472">Membrane</keyword>
<name>A0A0T6B1L7_9SCAR</name>
<keyword evidence="4" id="KW-1185">Reference proteome</keyword>
<organism evidence="3 4">
    <name type="scientific">Oryctes borbonicus</name>
    <dbReference type="NCBI Taxonomy" id="1629725"/>
    <lineage>
        <taxon>Eukaryota</taxon>
        <taxon>Metazoa</taxon>
        <taxon>Ecdysozoa</taxon>
        <taxon>Arthropoda</taxon>
        <taxon>Hexapoda</taxon>
        <taxon>Insecta</taxon>
        <taxon>Pterygota</taxon>
        <taxon>Neoptera</taxon>
        <taxon>Endopterygota</taxon>
        <taxon>Coleoptera</taxon>
        <taxon>Polyphaga</taxon>
        <taxon>Scarabaeiformia</taxon>
        <taxon>Scarabaeidae</taxon>
        <taxon>Dynastinae</taxon>
        <taxon>Oryctes</taxon>
    </lineage>
</organism>
<feature type="transmembrane region" description="Helical" evidence="2">
    <location>
        <begin position="39"/>
        <end position="60"/>
    </location>
</feature>
<protein>
    <submittedName>
        <fullName evidence="3">Uncharacterized protein</fullName>
    </submittedName>
</protein>
<reference evidence="3 4" key="1">
    <citation type="submission" date="2015-09" db="EMBL/GenBank/DDBJ databases">
        <title>Draft genome of the scarab beetle Oryctes borbonicus.</title>
        <authorList>
            <person name="Meyer J.M."/>
            <person name="Markov G.V."/>
            <person name="Baskaran P."/>
            <person name="Herrmann M."/>
            <person name="Sommer R.J."/>
            <person name="Roedelsperger C."/>
        </authorList>
    </citation>
    <scope>NUCLEOTIDE SEQUENCE [LARGE SCALE GENOMIC DNA]</scope>
    <source>
        <strain evidence="3">OB123</strain>
        <tissue evidence="3">Whole animal</tissue>
    </source>
</reference>
<keyword evidence="2" id="KW-1133">Transmembrane helix</keyword>
<evidence type="ECO:0000313" key="4">
    <source>
        <dbReference type="Proteomes" id="UP000051574"/>
    </source>
</evidence>
<evidence type="ECO:0000256" key="1">
    <source>
        <dbReference type="SAM" id="MobiDB-lite"/>
    </source>
</evidence>
<keyword evidence="2" id="KW-0812">Transmembrane</keyword>
<feature type="region of interest" description="Disordered" evidence="1">
    <location>
        <begin position="156"/>
        <end position="186"/>
    </location>
</feature>
<dbReference type="AlphaFoldDB" id="A0A0T6B1L7"/>
<proteinExistence type="predicted"/>
<feature type="non-terminal residue" evidence="3">
    <location>
        <position position="1"/>
    </location>
</feature>
<sequence>DINCNITYRPDCCQQLSDSYDDLDSPNNITENKPTDSRYLLITFCILATFVSVVLILLIASRLFIFANKTACTHPRNIFQLEELTLRQNRNDITPFRSNLLGGSYRNRLILSNVRYMGNCNQVLEPVSEVSDPLLSPGSPDGALCRIYIQDQPPSYSEVIESQSDPPPPYTSRECLNASDDRSCRN</sequence>